<keyword evidence="7" id="KW-1185">Reference proteome</keyword>
<evidence type="ECO:0000256" key="4">
    <source>
        <dbReference type="SAM" id="SignalP"/>
    </source>
</evidence>
<dbReference type="PANTHER" id="PTHR47235:SF1">
    <property type="entry name" value="BLR6548 PROTEIN"/>
    <property type="match status" value="1"/>
</dbReference>
<keyword evidence="2 4" id="KW-0732">Signal</keyword>
<gene>
    <name evidence="6" type="ORF">CI1B_36270</name>
</gene>
<dbReference type="InterPro" id="IPR028082">
    <property type="entry name" value="Peripla_BP_I"/>
</dbReference>
<proteinExistence type="inferred from homology"/>
<feature type="signal peptide" evidence="4">
    <location>
        <begin position="1"/>
        <end position="23"/>
    </location>
</feature>
<dbReference type="AlphaFoldDB" id="A0A508T907"/>
<feature type="region of interest" description="Disordered" evidence="3">
    <location>
        <begin position="345"/>
        <end position="372"/>
    </location>
</feature>
<comment type="caution">
    <text evidence="6">The sequence shown here is derived from an EMBL/GenBank/DDBJ whole genome shotgun (WGS) entry which is preliminary data.</text>
</comment>
<comment type="similarity">
    <text evidence="1">Belongs to the leucine-binding protein family.</text>
</comment>
<dbReference type="Pfam" id="PF13458">
    <property type="entry name" value="Peripla_BP_6"/>
    <property type="match status" value="1"/>
</dbReference>
<organism evidence="6 7">
    <name type="scientific">Bradyrhizobium ivorense</name>
    <dbReference type="NCBI Taxonomy" id="2511166"/>
    <lineage>
        <taxon>Bacteria</taxon>
        <taxon>Pseudomonadati</taxon>
        <taxon>Pseudomonadota</taxon>
        <taxon>Alphaproteobacteria</taxon>
        <taxon>Hyphomicrobiales</taxon>
        <taxon>Nitrobacteraceae</taxon>
        <taxon>Bradyrhizobium</taxon>
    </lineage>
</organism>
<evidence type="ECO:0000256" key="3">
    <source>
        <dbReference type="SAM" id="MobiDB-lite"/>
    </source>
</evidence>
<protein>
    <recommendedName>
        <fullName evidence="5">Leucine-binding protein domain-containing protein</fullName>
    </recommendedName>
</protein>
<evidence type="ECO:0000256" key="2">
    <source>
        <dbReference type="ARBA" id="ARBA00022729"/>
    </source>
</evidence>
<evidence type="ECO:0000256" key="1">
    <source>
        <dbReference type="ARBA" id="ARBA00010062"/>
    </source>
</evidence>
<dbReference type="EMBL" id="CAADFC020000013">
    <property type="protein sequence ID" value="VIO71443.1"/>
    <property type="molecule type" value="Genomic_DNA"/>
</dbReference>
<dbReference type="CDD" id="cd06343">
    <property type="entry name" value="PBP1_ABC_ligand_binding-like"/>
    <property type="match status" value="1"/>
</dbReference>
<dbReference type="Proteomes" id="UP000328092">
    <property type="component" value="Unassembled WGS sequence"/>
</dbReference>
<accession>A0A508T907</accession>
<feature type="domain" description="Leucine-binding protein" evidence="5">
    <location>
        <begin position="35"/>
        <end position="344"/>
    </location>
</feature>
<evidence type="ECO:0000259" key="5">
    <source>
        <dbReference type="Pfam" id="PF13458"/>
    </source>
</evidence>
<dbReference type="SUPFAM" id="SSF53822">
    <property type="entry name" value="Periplasmic binding protein-like I"/>
    <property type="match status" value="1"/>
</dbReference>
<evidence type="ECO:0000313" key="6">
    <source>
        <dbReference type="EMBL" id="VIO71443.1"/>
    </source>
</evidence>
<dbReference type="Gene3D" id="3.40.50.2300">
    <property type="match status" value="2"/>
</dbReference>
<dbReference type="InterPro" id="IPR028081">
    <property type="entry name" value="Leu-bd"/>
</dbReference>
<name>A0A508T907_9BRAD</name>
<reference evidence="6" key="1">
    <citation type="submission" date="2019-02" db="EMBL/GenBank/DDBJ databases">
        <authorList>
            <person name="Pothier F.J."/>
        </authorList>
    </citation>
    <scope>NUCLEOTIDE SEQUENCE</scope>
    <source>
        <strain evidence="6">CI-1B</strain>
    </source>
</reference>
<feature type="chain" id="PRO_5021379183" description="Leucine-binding protein domain-containing protein" evidence="4">
    <location>
        <begin position="24"/>
        <end position="422"/>
    </location>
</feature>
<evidence type="ECO:0000313" key="7">
    <source>
        <dbReference type="Proteomes" id="UP000328092"/>
    </source>
</evidence>
<dbReference type="PANTHER" id="PTHR47235">
    <property type="entry name" value="BLR6548 PROTEIN"/>
    <property type="match status" value="1"/>
</dbReference>
<sequence length="422" mass="45894">MRYACSLTFVALSVALLSSTASAQKQYDPGASDTEIKVGNLMPYSGPGSAYAVIGKVEAAYFEMINKNGGINGRKINFISYDHAYSPPKAVEQVRKLVESDEVLLTFNILGTAHNAAVQKYLNGKKVPQLFVASGAERWNDPAHFPWTMGWQPSYQAEGRIYGRYVAQTLSDAKIGILWQNDDSGRDYVKGFVAGLGGKFEPTTRLSYEITDPTIDPQMSQLKASGANVFFDVTSPKFAAQAIRKTGELQWRPLHILNNVSTSVAAVLKPAGLDNAKGVISTAYLKDPLDPAWSGDEGYRHWLTFMNEYMPGTDQADSATVYGYSVAQTLAEVLKMCGDDLTRERDETSCQPEGSEARHASSGNNDQHVTDGLCADQTGATHSVRRGKVGAVWAGCGEYEIIKKISIPPIGGSIHLQLDATW</sequence>